<dbReference type="EMBL" id="JBBXMP010000005">
    <property type="protein sequence ID" value="KAL0070732.1"/>
    <property type="molecule type" value="Genomic_DNA"/>
</dbReference>
<evidence type="ECO:0000313" key="1">
    <source>
        <dbReference type="EMBL" id="KAL0070732.1"/>
    </source>
</evidence>
<evidence type="ECO:0000313" key="2">
    <source>
        <dbReference type="Proteomes" id="UP001437256"/>
    </source>
</evidence>
<keyword evidence="2" id="KW-1185">Reference proteome</keyword>
<dbReference type="Proteomes" id="UP001437256">
    <property type="component" value="Unassembled WGS sequence"/>
</dbReference>
<gene>
    <name evidence="1" type="ORF">AAF712_001953</name>
</gene>
<organism evidence="1 2">
    <name type="scientific">Marasmius tenuissimus</name>
    <dbReference type="NCBI Taxonomy" id="585030"/>
    <lineage>
        <taxon>Eukaryota</taxon>
        <taxon>Fungi</taxon>
        <taxon>Dikarya</taxon>
        <taxon>Basidiomycota</taxon>
        <taxon>Agaricomycotina</taxon>
        <taxon>Agaricomycetes</taxon>
        <taxon>Agaricomycetidae</taxon>
        <taxon>Agaricales</taxon>
        <taxon>Marasmiineae</taxon>
        <taxon>Marasmiaceae</taxon>
        <taxon>Marasmius</taxon>
    </lineage>
</organism>
<comment type="caution">
    <text evidence="1">The sequence shown here is derived from an EMBL/GenBank/DDBJ whole genome shotgun (WGS) entry which is preliminary data.</text>
</comment>
<accession>A0ABR3ABJ7</accession>
<name>A0ABR3ABJ7_9AGAR</name>
<protein>
    <submittedName>
        <fullName evidence="1">Uncharacterized protein</fullName>
    </submittedName>
</protein>
<sequence>MNLQKHGVWMQWMTDTQQQHQQEDTTTAIIVGLAGTTTTWLKRGSQRDGELAVVTILITHSNNSNETNGRLGIETVVTRMAHTRRRPIGNPRHQTLMTRTTRETPALVGLKETLIHDAMNQNTTEIRIGIKTPEGLVKSRKWVGRTEGGNQTQVGSLVYERIEGRHGKMKINGIVPSPLQLNAHGSPLTVGSLHTKTSLLIIVGPPSEVTGITNTTKTRKTSISKIDETGQSTTAT</sequence>
<proteinExistence type="predicted"/>
<reference evidence="1 2" key="1">
    <citation type="submission" date="2024-05" db="EMBL/GenBank/DDBJ databases">
        <title>A draft genome resource for the thread blight pathogen Marasmius tenuissimus strain MS-2.</title>
        <authorList>
            <person name="Yulfo-Soto G.E."/>
            <person name="Baruah I.K."/>
            <person name="Amoako-Attah I."/>
            <person name="Bukari Y."/>
            <person name="Meinhardt L.W."/>
            <person name="Bailey B.A."/>
            <person name="Cohen S.P."/>
        </authorList>
    </citation>
    <scope>NUCLEOTIDE SEQUENCE [LARGE SCALE GENOMIC DNA]</scope>
    <source>
        <strain evidence="1 2">MS-2</strain>
    </source>
</reference>